<keyword evidence="2" id="KW-1185">Reference proteome</keyword>
<sequence length="258" mass="29570">MLGLSVIRSSIDCSFVFFGQFKWHLVKKASQVLYLHFAVKERVIIHEFHEKQEQVKEWLHSLGIVDQVAVVQDDDEPDDGAVPLHHKESVMFHPVLTISDRAKVAMQSYLNHFLGNIDIVNSREVWSVLKPGFLALLEDPFNTRLLDIIVFDVLPTVIGNGGSEVNLANQIKESNPLHYAFKVIWFYLFGYVLKTSTIQCIQCLQMSKGFLWKSKHKVWKYTSKGKVKDWVAAINDAGLRPLEGWCHPHRFGSFAPPR</sequence>
<accession>A0AA39SWP9</accession>
<dbReference type="EMBL" id="JAUESC010000003">
    <property type="protein sequence ID" value="KAK0598898.1"/>
    <property type="molecule type" value="Genomic_DNA"/>
</dbReference>
<comment type="caution">
    <text evidence="1">The sequence shown here is derived from an EMBL/GenBank/DDBJ whole genome shotgun (WGS) entry which is preliminary data.</text>
</comment>
<organism evidence="1 2">
    <name type="scientific">Acer saccharum</name>
    <name type="common">Sugar maple</name>
    <dbReference type="NCBI Taxonomy" id="4024"/>
    <lineage>
        <taxon>Eukaryota</taxon>
        <taxon>Viridiplantae</taxon>
        <taxon>Streptophyta</taxon>
        <taxon>Embryophyta</taxon>
        <taxon>Tracheophyta</taxon>
        <taxon>Spermatophyta</taxon>
        <taxon>Magnoliopsida</taxon>
        <taxon>eudicotyledons</taxon>
        <taxon>Gunneridae</taxon>
        <taxon>Pentapetalae</taxon>
        <taxon>rosids</taxon>
        <taxon>malvids</taxon>
        <taxon>Sapindales</taxon>
        <taxon>Sapindaceae</taxon>
        <taxon>Hippocastanoideae</taxon>
        <taxon>Acereae</taxon>
        <taxon>Acer</taxon>
    </lineage>
</organism>
<protein>
    <submittedName>
        <fullName evidence="1">Uncharacterized protein</fullName>
    </submittedName>
</protein>
<gene>
    <name evidence="1" type="ORF">LWI29_000478</name>
</gene>
<name>A0AA39SWP9_ACESA</name>
<dbReference type="AlphaFoldDB" id="A0AA39SWP9"/>
<proteinExistence type="predicted"/>
<evidence type="ECO:0000313" key="1">
    <source>
        <dbReference type="EMBL" id="KAK0598898.1"/>
    </source>
</evidence>
<reference evidence="1" key="1">
    <citation type="journal article" date="2022" name="Plant J.">
        <title>Strategies of tolerance reflected in two North American maple genomes.</title>
        <authorList>
            <person name="McEvoy S.L."/>
            <person name="Sezen U.U."/>
            <person name="Trouern-Trend A."/>
            <person name="McMahon S.M."/>
            <person name="Schaberg P.G."/>
            <person name="Yang J."/>
            <person name="Wegrzyn J.L."/>
            <person name="Swenson N.G."/>
        </authorList>
    </citation>
    <scope>NUCLEOTIDE SEQUENCE</scope>
    <source>
        <strain evidence="1">NS2018</strain>
    </source>
</reference>
<reference evidence="1" key="2">
    <citation type="submission" date="2023-06" db="EMBL/GenBank/DDBJ databases">
        <authorList>
            <person name="Swenson N.G."/>
            <person name="Wegrzyn J.L."/>
            <person name="Mcevoy S.L."/>
        </authorList>
    </citation>
    <scope>NUCLEOTIDE SEQUENCE</scope>
    <source>
        <strain evidence="1">NS2018</strain>
        <tissue evidence="1">Leaf</tissue>
    </source>
</reference>
<evidence type="ECO:0000313" key="2">
    <source>
        <dbReference type="Proteomes" id="UP001168877"/>
    </source>
</evidence>
<dbReference type="Proteomes" id="UP001168877">
    <property type="component" value="Unassembled WGS sequence"/>
</dbReference>